<organism evidence="1 2">
    <name type="scientific">Rangifer tarandus platyrhynchus</name>
    <name type="common">Svalbard reindeer</name>
    <dbReference type="NCBI Taxonomy" id="3082113"/>
    <lineage>
        <taxon>Eukaryota</taxon>
        <taxon>Metazoa</taxon>
        <taxon>Chordata</taxon>
        <taxon>Craniata</taxon>
        <taxon>Vertebrata</taxon>
        <taxon>Euteleostomi</taxon>
        <taxon>Mammalia</taxon>
        <taxon>Eutheria</taxon>
        <taxon>Laurasiatheria</taxon>
        <taxon>Artiodactyla</taxon>
        <taxon>Ruminantia</taxon>
        <taxon>Pecora</taxon>
        <taxon>Cervidae</taxon>
        <taxon>Odocoileinae</taxon>
        <taxon>Rangifer</taxon>
    </lineage>
</organism>
<dbReference type="Proteomes" id="UP001162501">
    <property type="component" value="Chromosome 32"/>
</dbReference>
<reference evidence="1" key="2">
    <citation type="submission" date="2025-03" db="EMBL/GenBank/DDBJ databases">
        <authorList>
            <consortium name="ELIXIR-Norway"/>
            <consortium name="Elixir Norway"/>
        </authorList>
    </citation>
    <scope>NUCLEOTIDE SEQUENCE</scope>
</reference>
<sequence length="104" mass="12259">MSDFFQSGCTNLHSHERWRRVPVSPHSHGCEVVSLWWLPLFLRTFLYVCKKLFRGCRDDVIQSPSRKQCLRNCIIEDVSKRFPGSWKRITKTVQGRNKIEGCFS</sequence>
<name>A0AC59ZPV5_RANTA</name>
<dbReference type="EMBL" id="OX596116">
    <property type="protein sequence ID" value="CAN0480356.1"/>
    <property type="molecule type" value="Genomic_DNA"/>
</dbReference>
<gene>
    <name evidence="1" type="ORF">MRATA1EN22A_LOCUS21001</name>
</gene>
<evidence type="ECO:0000313" key="1">
    <source>
        <dbReference type="EMBL" id="CAN0480356.1"/>
    </source>
</evidence>
<reference evidence="1" key="1">
    <citation type="submission" date="2023-05" db="EMBL/GenBank/DDBJ databases">
        <authorList>
            <consortium name="ELIXIR-Norway"/>
        </authorList>
    </citation>
    <scope>NUCLEOTIDE SEQUENCE</scope>
</reference>
<accession>A0AC59ZPV5</accession>
<proteinExistence type="predicted"/>
<protein>
    <submittedName>
        <fullName evidence="1">Uncharacterized protein</fullName>
    </submittedName>
</protein>
<evidence type="ECO:0000313" key="2">
    <source>
        <dbReference type="Proteomes" id="UP001162501"/>
    </source>
</evidence>